<dbReference type="GO" id="GO:1990131">
    <property type="term" value="C:Gtr1-Gtr2 GTPase complex"/>
    <property type="evidence" value="ECO:0007669"/>
    <property type="project" value="TreeGrafter"/>
</dbReference>
<evidence type="ECO:0000256" key="1">
    <source>
        <dbReference type="ARBA" id="ARBA00004496"/>
    </source>
</evidence>
<dbReference type="InterPro" id="IPR027417">
    <property type="entry name" value="P-loop_NTPase"/>
</dbReference>
<keyword evidence="7" id="KW-1185">Reference proteome</keyword>
<keyword evidence="5" id="KW-0342">GTP-binding</keyword>
<dbReference type="Gene3D" id="3.40.50.300">
    <property type="entry name" value="P-loop containing nucleotide triphosphate hydrolases"/>
    <property type="match status" value="1"/>
</dbReference>
<dbReference type="GO" id="GO:0010507">
    <property type="term" value="P:negative regulation of autophagy"/>
    <property type="evidence" value="ECO:0007669"/>
    <property type="project" value="TreeGrafter"/>
</dbReference>
<dbReference type="GO" id="GO:0005764">
    <property type="term" value="C:lysosome"/>
    <property type="evidence" value="ECO:0007669"/>
    <property type="project" value="TreeGrafter"/>
</dbReference>
<dbReference type="GO" id="GO:0003924">
    <property type="term" value="F:GTPase activity"/>
    <property type="evidence" value="ECO:0007669"/>
    <property type="project" value="TreeGrafter"/>
</dbReference>
<dbReference type="PANTHER" id="PTHR11259">
    <property type="entry name" value="RAS-RELATED GTP BINDING RAG/GTR YEAST"/>
    <property type="match status" value="1"/>
</dbReference>
<evidence type="ECO:0000256" key="5">
    <source>
        <dbReference type="ARBA" id="ARBA00023134"/>
    </source>
</evidence>
<dbReference type="Gene3D" id="3.30.450.190">
    <property type="match status" value="1"/>
</dbReference>
<dbReference type="InterPro" id="IPR006762">
    <property type="entry name" value="Gtr1_RagA"/>
</dbReference>
<keyword evidence="3" id="KW-0963">Cytoplasm</keyword>
<dbReference type="AlphaFoldDB" id="A0A078A1W6"/>
<proteinExistence type="inferred from homology"/>
<dbReference type="Proteomes" id="UP000039865">
    <property type="component" value="Unassembled WGS sequence"/>
</dbReference>
<sequence length="311" mass="36372">MQPQNQDGEPEKIEKVLLMGRMSAGKTSMRSIIFANYLARDAYRITFTHDVSRSRVRFLGNLVLSLWDCGGQDLFMVQYFQSQREHIFKNVQVLIYVFDVTSKDFNGDLQYYENCLEALTELSPKAKIFCLVHKMDLLAESQREKTFQEKRMKIVEKTKGFEVDCFKTSIWDETLYKAWSQIVYFLLPNVKTLEKNLEQFCQTINADEVVLFERSTFLVISHHDAKGHEDMHRFEKISNIIKQFKLSCIKTSFQFQSMVVRNQKFTAFIDEFTSSTYIMIIVSDPDIEQEAIALNIKATKDYFEGIVSNSF</sequence>
<organism evidence="6 7">
    <name type="scientific">Stylonychia lemnae</name>
    <name type="common">Ciliate</name>
    <dbReference type="NCBI Taxonomy" id="5949"/>
    <lineage>
        <taxon>Eukaryota</taxon>
        <taxon>Sar</taxon>
        <taxon>Alveolata</taxon>
        <taxon>Ciliophora</taxon>
        <taxon>Intramacronucleata</taxon>
        <taxon>Spirotrichea</taxon>
        <taxon>Stichotrichia</taxon>
        <taxon>Sporadotrichida</taxon>
        <taxon>Oxytrichidae</taxon>
        <taxon>Stylonychinae</taxon>
        <taxon>Stylonychia</taxon>
    </lineage>
</organism>
<dbReference type="InterPro" id="IPR039397">
    <property type="entry name" value="RagA/B"/>
</dbReference>
<dbReference type="FunFam" id="3.30.450.190:FF:000002">
    <property type="entry name" value="Ras-related GTP-binding protein A"/>
    <property type="match status" value="1"/>
</dbReference>
<dbReference type="PANTHER" id="PTHR11259:SF1">
    <property type="entry name" value="RAS-RELATED GTP-BINDING PROTEIN"/>
    <property type="match status" value="1"/>
</dbReference>
<protein>
    <submittedName>
        <fullName evidence="6">Ras-related gtp-binding protein a</fullName>
    </submittedName>
</protein>
<dbReference type="OMA" id="LIPNMQD"/>
<dbReference type="OrthoDB" id="10020193at2759"/>
<name>A0A078A1W6_STYLE</name>
<comment type="similarity">
    <text evidence="2">Belongs to the GTR/RAG GTP-binding protein family.</text>
</comment>
<evidence type="ECO:0000313" key="6">
    <source>
        <dbReference type="EMBL" id="CDW75463.1"/>
    </source>
</evidence>
<evidence type="ECO:0000256" key="3">
    <source>
        <dbReference type="ARBA" id="ARBA00022490"/>
    </source>
</evidence>
<keyword evidence="4" id="KW-0547">Nucleotide-binding</keyword>
<dbReference type="GO" id="GO:0005525">
    <property type="term" value="F:GTP binding"/>
    <property type="evidence" value="ECO:0007669"/>
    <property type="project" value="UniProtKB-KW"/>
</dbReference>
<dbReference type="SUPFAM" id="SSF52540">
    <property type="entry name" value="P-loop containing nucleoside triphosphate hydrolases"/>
    <property type="match status" value="1"/>
</dbReference>
<evidence type="ECO:0000256" key="2">
    <source>
        <dbReference type="ARBA" id="ARBA00007756"/>
    </source>
</evidence>
<dbReference type="EMBL" id="CCKQ01004316">
    <property type="protein sequence ID" value="CDW75463.1"/>
    <property type="molecule type" value="Genomic_DNA"/>
</dbReference>
<dbReference type="InParanoid" id="A0A078A1W6"/>
<dbReference type="CDD" id="cd11384">
    <property type="entry name" value="RagA_like"/>
    <property type="match status" value="1"/>
</dbReference>
<evidence type="ECO:0000256" key="4">
    <source>
        <dbReference type="ARBA" id="ARBA00022741"/>
    </source>
</evidence>
<dbReference type="GO" id="GO:1904263">
    <property type="term" value="P:positive regulation of TORC1 signaling"/>
    <property type="evidence" value="ECO:0007669"/>
    <property type="project" value="TreeGrafter"/>
</dbReference>
<dbReference type="GO" id="GO:0009267">
    <property type="term" value="P:cellular response to starvation"/>
    <property type="evidence" value="ECO:0007669"/>
    <property type="project" value="TreeGrafter"/>
</dbReference>
<reference evidence="6 7" key="1">
    <citation type="submission" date="2014-06" db="EMBL/GenBank/DDBJ databases">
        <authorList>
            <person name="Swart Estienne"/>
        </authorList>
    </citation>
    <scope>NUCLEOTIDE SEQUENCE [LARGE SCALE GENOMIC DNA]</scope>
    <source>
        <strain evidence="6 7">130c</strain>
    </source>
</reference>
<dbReference type="FunFam" id="3.40.50.300:FF:000488">
    <property type="entry name" value="Small monomeric GTPase (Gtr1)"/>
    <property type="match status" value="1"/>
</dbReference>
<dbReference type="Pfam" id="PF04670">
    <property type="entry name" value="Gtr1_RagA"/>
    <property type="match status" value="1"/>
</dbReference>
<evidence type="ECO:0000313" key="7">
    <source>
        <dbReference type="Proteomes" id="UP000039865"/>
    </source>
</evidence>
<accession>A0A078A1W6</accession>
<comment type="subcellular location">
    <subcellularLocation>
        <location evidence="1">Cytoplasm</location>
    </subcellularLocation>
</comment>
<gene>
    <name evidence="6" type="primary">Contig17705.g18819</name>
    <name evidence="6" type="ORF">STYLEM_4453</name>
</gene>
<dbReference type="GO" id="GO:0005634">
    <property type="term" value="C:nucleus"/>
    <property type="evidence" value="ECO:0007669"/>
    <property type="project" value="TreeGrafter"/>
</dbReference>